<dbReference type="Pfam" id="PF13302">
    <property type="entry name" value="Acetyltransf_3"/>
    <property type="match status" value="1"/>
</dbReference>
<dbReference type="KEGG" id="cpso:CPPEL_07785"/>
<comment type="similarity">
    <text evidence="3">Belongs to the acetyltransferase family. RimJ subfamily.</text>
</comment>
<sequence>MRNQAVLEAVEPTIHGTWEQAHSMQGWKQYFYPLNQSAFQGRAVPFAIVVDGQFAGQITLDELRGMPWQDCMVGYWVDAPLWGKGIATAACALAVDHAFRRIGVHRVQATYMPDNPASGAVLEAVGFEQEGLMRGNMHINGRWQDHFLVGLNRDRYTSTAVERLKRAGRVF</sequence>
<evidence type="ECO:0000256" key="1">
    <source>
        <dbReference type="ARBA" id="ARBA00022679"/>
    </source>
</evidence>
<dbReference type="InterPro" id="IPR016181">
    <property type="entry name" value="Acyl_CoA_acyltransferase"/>
</dbReference>
<dbReference type="SUPFAM" id="SSF55729">
    <property type="entry name" value="Acyl-CoA N-acyltransferases (Nat)"/>
    <property type="match status" value="1"/>
</dbReference>
<dbReference type="InterPro" id="IPR051531">
    <property type="entry name" value="N-acetyltransferase"/>
</dbReference>
<reference evidence="5 6" key="1">
    <citation type="submission" date="2018-11" db="EMBL/GenBank/DDBJ databases">
        <authorList>
            <person name="Kleinhagauer T."/>
            <person name="Glaeser S.P."/>
            <person name="Spergser J."/>
            <person name="Ruckert C."/>
            <person name="Kaempfer P."/>
            <person name="Busse H.-J."/>
        </authorList>
    </citation>
    <scope>NUCLEOTIDE SEQUENCE [LARGE SCALE GENOMIC DNA]</scope>
    <source>
        <strain evidence="5 6">812CH</strain>
    </source>
</reference>
<evidence type="ECO:0000259" key="4">
    <source>
        <dbReference type="PROSITE" id="PS51186"/>
    </source>
</evidence>
<name>A0A3G6IV56_9CORY</name>
<dbReference type="PANTHER" id="PTHR43792">
    <property type="entry name" value="GNAT FAMILY, PUTATIVE (AFU_ORTHOLOGUE AFUA_3G00765)-RELATED-RELATED"/>
    <property type="match status" value="1"/>
</dbReference>
<feature type="domain" description="N-acetyltransferase" evidence="4">
    <location>
        <begin position="1"/>
        <end position="154"/>
    </location>
</feature>
<accession>A0A3G6IV56</accession>
<dbReference type="Gene3D" id="3.40.630.30">
    <property type="match status" value="1"/>
</dbReference>
<evidence type="ECO:0000256" key="3">
    <source>
        <dbReference type="ARBA" id="ARBA00038502"/>
    </source>
</evidence>
<dbReference type="InterPro" id="IPR000182">
    <property type="entry name" value="GNAT_dom"/>
</dbReference>
<proteinExistence type="inferred from homology"/>
<keyword evidence="1 5" id="KW-0808">Transferase</keyword>
<organism evidence="5 6">
    <name type="scientific">Corynebacterium pseudopelargi</name>
    <dbReference type="NCBI Taxonomy" id="2080757"/>
    <lineage>
        <taxon>Bacteria</taxon>
        <taxon>Bacillati</taxon>
        <taxon>Actinomycetota</taxon>
        <taxon>Actinomycetes</taxon>
        <taxon>Mycobacteriales</taxon>
        <taxon>Corynebacteriaceae</taxon>
        <taxon>Corynebacterium</taxon>
    </lineage>
</organism>
<dbReference type="GO" id="GO:0008999">
    <property type="term" value="F:protein-N-terminal-alanine acetyltransferase activity"/>
    <property type="evidence" value="ECO:0007669"/>
    <property type="project" value="TreeGrafter"/>
</dbReference>
<dbReference type="EMBL" id="CP033898">
    <property type="protein sequence ID" value="AZA09665.1"/>
    <property type="molecule type" value="Genomic_DNA"/>
</dbReference>
<evidence type="ECO:0000256" key="2">
    <source>
        <dbReference type="ARBA" id="ARBA00023315"/>
    </source>
</evidence>
<keyword evidence="6" id="KW-1185">Reference proteome</keyword>
<dbReference type="Proteomes" id="UP000271426">
    <property type="component" value="Chromosome"/>
</dbReference>
<dbReference type="AlphaFoldDB" id="A0A3G6IV56"/>
<evidence type="ECO:0000313" key="6">
    <source>
        <dbReference type="Proteomes" id="UP000271426"/>
    </source>
</evidence>
<dbReference type="CDD" id="cd04301">
    <property type="entry name" value="NAT_SF"/>
    <property type="match status" value="1"/>
</dbReference>
<protein>
    <submittedName>
        <fullName evidence="5">Ribosomal N-acetyltransferase YdaF</fullName>
        <ecNumber evidence="5">2.3.1.-</ecNumber>
    </submittedName>
</protein>
<evidence type="ECO:0000313" key="5">
    <source>
        <dbReference type="EMBL" id="AZA09665.1"/>
    </source>
</evidence>
<dbReference type="PROSITE" id="PS51186">
    <property type="entry name" value="GNAT"/>
    <property type="match status" value="1"/>
</dbReference>
<dbReference type="GO" id="GO:0005737">
    <property type="term" value="C:cytoplasm"/>
    <property type="evidence" value="ECO:0007669"/>
    <property type="project" value="TreeGrafter"/>
</dbReference>
<gene>
    <name evidence="5" type="primary">ydaF</name>
    <name evidence="5" type="ORF">CPPEL_07785</name>
</gene>
<keyword evidence="2 5" id="KW-0012">Acyltransferase</keyword>
<dbReference type="PANTHER" id="PTHR43792:SF8">
    <property type="entry name" value="[RIBOSOMAL PROTEIN US5]-ALANINE N-ACETYLTRANSFERASE"/>
    <property type="match status" value="1"/>
</dbReference>
<dbReference type="EC" id="2.3.1.-" evidence="5"/>